<gene>
    <name evidence="1" type="ORF">LCGC14_0548770</name>
</gene>
<comment type="caution">
    <text evidence="1">The sequence shown here is derived from an EMBL/GenBank/DDBJ whole genome shotgun (WGS) entry which is preliminary data.</text>
</comment>
<dbReference type="AlphaFoldDB" id="A0A0F9S969"/>
<dbReference type="EMBL" id="LAZR01000748">
    <property type="protein sequence ID" value="KKN58782.1"/>
    <property type="molecule type" value="Genomic_DNA"/>
</dbReference>
<reference evidence="1" key="1">
    <citation type="journal article" date="2015" name="Nature">
        <title>Complex archaea that bridge the gap between prokaryotes and eukaryotes.</title>
        <authorList>
            <person name="Spang A."/>
            <person name="Saw J.H."/>
            <person name="Jorgensen S.L."/>
            <person name="Zaremba-Niedzwiedzka K."/>
            <person name="Martijn J."/>
            <person name="Lind A.E."/>
            <person name="van Eijk R."/>
            <person name="Schleper C."/>
            <person name="Guy L."/>
            <person name="Ettema T.J."/>
        </authorList>
    </citation>
    <scope>NUCLEOTIDE SEQUENCE</scope>
</reference>
<name>A0A0F9S969_9ZZZZ</name>
<accession>A0A0F9S969</accession>
<proteinExistence type="predicted"/>
<organism evidence="1">
    <name type="scientific">marine sediment metagenome</name>
    <dbReference type="NCBI Taxonomy" id="412755"/>
    <lineage>
        <taxon>unclassified sequences</taxon>
        <taxon>metagenomes</taxon>
        <taxon>ecological metagenomes</taxon>
    </lineage>
</organism>
<sequence length="92" mass="10810">MFQSEGVSCRKMMNLLTQKERVQKWHTELDNEILRLMSNNPTICHAHSASIMEGEIDEVLFLKRAVVLLAKDNEIKTKHFMEVLRKKELELI</sequence>
<evidence type="ECO:0000313" key="1">
    <source>
        <dbReference type="EMBL" id="KKN58782.1"/>
    </source>
</evidence>
<protein>
    <submittedName>
        <fullName evidence="1">Uncharacterized protein</fullName>
    </submittedName>
</protein>